<proteinExistence type="inferred from homology"/>
<dbReference type="Proteomes" id="UP000001296">
    <property type="component" value="Chromosome"/>
</dbReference>
<dbReference type="eggNOG" id="COG0395">
    <property type="taxonomic scope" value="Bacteria"/>
</dbReference>
<evidence type="ECO:0000313" key="9">
    <source>
        <dbReference type="EMBL" id="ADN02786.1"/>
    </source>
</evidence>
<protein>
    <submittedName>
        <fullName evidence="9">Transporter</fullName>
    </submittedName>
</protein>
<dbReference type="PANTHER" id="PTHR43744">
    <property type="entry name" value="ABC TRANSPORTER PERMEASE PROTEIN MG189-RELATED-RELATED"/>
    <property type="match status" value="1"/>
</dbReference>
<evidence type="ECO:0000256" key="1">
    <source>
        <dbReference type="ARBA" id="ARBA00004651"/>
    </source>
</evidence>
<dbReference type="EMBL" id="CP001698">
    <property type="protein sequence ID" value="ADN02786.1"/>
    <property type="molecule type" value="Genomic_DNA"/>
</dbReference>
<keyword evidence="2 7" id="KW-0813">Transport</keyword>
<sequence>MIGMESYSTRILIQRVVVYLFLIILAVICLLPFYITFVNATRSSMEINQGLSLLPGSSLGKNFITLWGKGKGENLNIFRGLRNSFFVATSATLLGLYVAALAGFGFAFYNFPAKRFLFAVVLGVIMVPAQLGIIGYFQLLSAYHMLDTFWALILPGGANAFAVFFLRQYASSIIDQEMLQAARIEGAGELRIFHWLGLPLLTPGLATMGIFAFVGNWNNYLLPLVVLFSNEKFTVPIIIGQLNTSTYKTDFGMLYLAIALSLLPILIVYSIASRFIIEGISLGALKE</sequence>
<comment type="subcellular location">
    <subcellularLocation>
        <location evidence="1 7">Cell membrane</location>
        <topology evidence="1 7">Multi-pass membrane protein</topology>
    </subcellularLocation>
</comment>
<reference evidence="9 10" key="2">
    <citation type="journal article" date="2010" name="J. Bacteriol.">
        <title>Genome sequence of the polysaccharide-degrading, thermophilic anaerobe Spirochaeta thermophila DSM 6192.</title>
        <authorList>
            <person name="Angelov A."/>
            <person name="Liebl S."/>
            <person name="Ballschmiter M."/>
            <person name="Bomeke M."/>
            <person name="Lehmann R."/>
            <person name="Liesegang H."/>
            <person name="Daniel R."/>
            <person name="Liebl W."/>
        </authorList>
    </citation>
    <scope>NUCLEOTIDE SEQUENCE [LARGE SCALE GENOMIC DNA]</scope>
    <source>
        <strain evidence="10">ATCC 49972 / DSM 6192 / RI 19.B1</strain>
    </source>
</reference>
<evidence type="ECO:0000313" key="10">
    <source>
        <dbReference type="Proteomes" id="UP000001296"/>
    </source>
</evidence>
<dbReference type="AlphaFoldDB" id="E0RPK4"/>
<feature type="transmembrane region" description="Helical" evidence="7">
    <location>
        <begin position="12"/>
        <end position="35"/>
    </location>
</feature>
<accession>E0RPK4</accession>
<evidence type="ECO:0000256" key="4">
    <source>
        <dbReference type="ARBA" id="ARBA00022692"/>
    </source>
</evidence>
<keyword evidence="4 7" id="KW-0812">Transmembrane</keyword>
<dbReference type="KEGG" id="sta:STHERM_c18510"/>
<feature type="transmembrane region" description="Helical" evidence="7">
    <location>
        <begin position="116"/>
        <end position="137"/>
    </location>
</feature>
<comment type="similarity">
    <text evidence="7">Belongs to the binding-protein-dependent transport system permease family.</text>
</comment>
<feature type="transmembrane region" description="Helical" evidence="7">
    <location>
        <begin position="192"/>
        <end position="214"/>
    </location>
</feature>
<keyword evidence="5 7" id="KW-1133">Transmembrane helix</keyword>
<dbReference type="Gene3D" id="1.10.3720.10">
    <property type="entry name" value="MetI-like"/>
    <property type="match status" value="1"/>
</dbReference>
<keyword evidence="6 7" id="KW-0472">Membrane</keyword>
<dbReference type="RefSeq" id="WP_013314625.1">
    <property type="nucleotide sequence ID" value="NC_014484.1"/>
</dbReference>
<evidence type="ECO:0000256" key="3">
    <source>
        <dbReference type="ARBA" id="ARBA00022475"/>
    </source>
</evidence>
<dbReference type="GO" id="GO:0055085">
    <property type="term" value="P:transmembrane transport"/>
    <property type="evidence" value="ECO:0007669"/>
    <property type="project" value="InterPro"/>
</dbReference>
<feature type="transmembrane region" description="Helical" evidence="7">
    <location>
        <begin position="85"/>
        <end position="109"/>
    </location>
</feature>
<dbReference type="InterPro" id="IPR035906">
    <property type="entry name" value="MetI-like_sf"/>
</dbReference>
<dbReference type="InterPro" id="IPR000515">
    <property type="entry name" value="MetI-like"/>
</dbReference>
<dbReference type="Pfam" id="PF00528">
    <property type="entry name" value="BPD_transp_1"/>
    <property type="match status" value="1"/>
</dbReference>
<feature type="transmembrane region" description="Helical" evidence="7">
    <location>
        <begin position="149"/>
        <end position="171"/>
    </location>
</feature>
<evidence type="ECO:0000256" key="5">
    <source>
        <dbReference type="ARBA" id="ARBA00022989"/>
    </source>
</evidence>
<dbReference type="GO" id="GO:0005886">
    <property type="term" value="C:plasma membrane"/>
    <property type="evidence" value="ECO:0007669"/>
    <property type="project" value="UniProtKB-SubCell"/>
</dbReference>
<evidence type="ECO:0000256" key="6">
    <source>
        <dbReference type="ARBA" id="ARBA00023136"/>
    </source>
</evidence>
<evidence type="ECO:0000256" key="2">
    <source>
        <dbReference type="ARBA" id="ARBA00022448"/>
    </source>
</evidence>
<feature type="domain" description="ABC transmembrane type-1" evidence="8">
    <location>
        <begin position="81"/>
        <end position="272"/>
    </location>
</feature>
<name>E0RPK4_WINT6</name>
<dbReference type="SUPFAM" id="SSF161098">
    <property type="entry name" value="MetI-like"/>
    <property type="match status" value="1"/>
</dbReference>
<organism evidence="9 10">
    <name type="scientific">Winmispira thermophila (strain ATCC 49972 / DSM 6192 / RI 19.B1)</name>
    <name type="common">Spirochaeta thermophila</name>
    <dbReference type="NCBI Taxonomy" id="665571"/>
    <lineage>
        <taxon>Bacteria</taxon>
        <taxon>Pseudomonadati</taxon>
        <taxon>Spirochaetota</taxon>
        <taxon>Spirochaetia</taxon>
        <taxon>Winmispirales</taxon>
        <taxon>Winmispiraceae</taxon>
        <taxon>Winmispira</taxon>
    </lineage>
</organism>
<evidence type="ECO:0000256" key="7">
    <source>
        <dbReference type="RuleBase" id="RU363032"/>
    </source>
</evidence>
<feature type="transmembrane region" description="Helical" evidence="7">
    <location>
        <begin position="254"/>
        <end position="277"/>
    </location>
</feature>
<dbReference type="PROSITE" id="PS50928">
    <property type="entry name" value="ABC_TM1"/>
    <property type="match status" value="1"/>
</dbReference>
<dbReference type="HOGENOM" id="CLU_016047_1_1_12"/>
<dbReference type="CDD" id="cd06261">
    <property type="entry name" value="TM_PBP2"/>
    <property type="match status" value="1"/>
</dbReference>
<evidence type="ECO:0000259" key="8">
    <source>
        <dbReference type="PROSITE" id="PS50928"/>
    </source>
</evidence>
<dbReference type="PaxDb" id="665571-STHERM_c18510"/>
<gene>
    <name evidence="9" type="ordered locus">STHERM_c18510</name>
</gene>
<keyword evidence="3" id="KW-1003">Cell membrane</keyword>
<dbReference type="PANTHER" id="PTHR43744:SF2">
    <property type="entry name" value="ARABINOOLIGOSACCHARIDES TRANSPORT SYSTEM PERMEASE PROTEIN ARAQ"/>
    <property type="match status" value="1"/>
</dbReference>
<reference key="1">
    <citation type="submission" date="2009-08" db="EMBL/GenBank/DDBJ databases">
        <title>The genome sequence of Spirochaeta thermophila DSM6192.</title>
        <authorList>
            <person name="Angelov A."/>
            <person name="Mientus M."/>
            <person name="Wittenberg S."/>
            <person name="Lehmann R."/>
            <person name="Liesegang H."/>
            <person name="Daniel R."/>
            <person name="Liebl W."/>
        </authorList>
    </citation>
    <scope>NUCLEOTIDE SEQUENCE</scope>
    <source>
        <strain>DSM 6192</strain>
    </source>
</reference>